<evidence type="ECO:0000313" key="2">
    <source>
        <dbReference type="Proteomes" id="UP000004994"/>
    </source>
</evidence>
<evidence type="ECO:0000313" key="1">
    <source>
        <dbReference type="EnsemblPlants" id="Solyc05g015553.1.1"/>
    </source>
</evidence>
<name>A0A3Q7GGB0_SOLLC</name>
<dbReference type="EnsemblPlants" id="Solyc05g015553.1.1">
    <property type="protein sequence ID" value="Solyc05g015553.1.1"/>
    <property type="gene ID" value="Solyc05g015553.1"/>
</dbReference>
<protein>
    <submittedName>
        <fullName evidence="1">Uncharacterized protein</fullName>
    </submittedName>
</protein>
<reference evidence="1" key="1">
    <citation type="journal article" date="2012" name="Nature">
        <title>The tomato genome sequence provides insights into fleshy fruit evolution.</title>
        <authorList>
            <consortium name="Tomato Genome Consortium"/>
        </authorList>
    </citation>
    <scope>NUCLEOTIDE SEQUENCE [LARGE SCALE GENOMIC DNA]</scope>
    <source>
        <strain evidence="1">cv. Heinz 1706</strain>
    </source>
</reference>
<organism evidence="1">
    <name type="scientific">Solanum lycopersicum</name>
    <name type="common">Tomato</name>
    <name type="synonym">Lycopersicon esculentum</name>
    <dbReference type="NCBI Taxonomy" id="4081"/>
    <lineage>
        <taxon>Eukaryota</taxon>
        <taxon>Viridiplantae</taxon>
        <taxon>Streptophyta</taxon>
        <taxon>Embryophyta</taxon>
        <taxon>Tracheophyta</taxon>
        <taxon>Spermatophyta</taxon>
        <taxon>Magnoliopsida</taxon>
        <taxon>eudicotyledons</taxon>
        <taxon>Gunneridae</taxon>
        <taxon>Pentapetalae</taxon>
        <taxon>asterids</taxon>
        <taxon>lamiids</taxon>
        <taxon>Solanales</taxon>
        <taxon>Solanaceae</taxon>
        <taxon>Solanoideae</taxon>
        <taxon>Solaneae</taxon>
        <taxon>Solanum</taxon>
        <taxon>Solanum subgen. Lycopersicon</taxon>
    </lineage>
</organism>
<keyword evidence="2" id="KW-1185">Reference proteome</keyword>
<dbReference type="Gramene" id="Solyc05g015553.1.1">
    <property type="protein sequence ID" value="Solyc05g015553.1.1"/>
    <property type="gene ID" value="Solyc05g015553.1"/>
</dbReference>
<accession>A0A3Q7GGB0</accession>
<dbReference type="Proteomes" id="UP000004994">
    <property type="component" value="Chromosome 5"/>
</dbReference>
<reference evidence="1" key="2">
    <citation type="submission" date="2019-01" db="UniProtKB">
        <authorList>
            <consortium name="EnsemblPlants"/>
        </authorList>
    </citation>
    <scope>IDENTIFICATION</scope>
    <source>
        <strain evidence="1">cv. Heinz 1706</strain>
    </source>
</reference>
<dbReference type="AlphaFoldDB" id="A0A3Q7GGB0"/>
<sequence>MRSNPRSWLGVGFRGRSRNSGLGDVVCSQDLEWGEDPVCQIKVLSRVPCRIRSWDLSINYQIMVVVTCLTKFPNEDNTYFQQLVVLADVNKVELSTKVS</sequence>
<proteinExistence type="predicted"/>
<dbReference type="InParanoid" id="A0A3Q7GGB0"/>